<dbReference type="NCBIfam" id="TIGR02431">
    <property type="entry name" value="pcaR_pcaU"/>
    <property type="match status" value="1"/>
</dbReference>
<keyword evidence="1" id="KW-0805">Transcription regulation</keyword>
<evidence type="ECO:0000256" key="3">
    <source>
        <dbReference type="ARBA" id="ARBA00023163"/>
    </source>
</evidence>
<dbReference type="PROSITE" id="PS51077">
    <property type="entry name" value="HTH_ICLR"/>
    <property type="match status" value="1"/>
</dbReference>
<evidence type="ECO:0000313" key="7">
    <source>
        <dbReference type="Proteomes" id="UP001379533"/>
    </source>
</evidence>
<dbReference type="InterPro" id="IPR036390">
    <property type="entry name" value="WH_DNA-bd_sf"/>
</dbReference>
<dbReference type="SUPFAM" id="SSF46785">
    <property type="entry name" value="Winged helix' DNA-binding domain"/>
    <property type="match status" value="1"/>
</dbReference>
<keyword evidence="2" id="KW-0238">DNA-binding</keyword>
<dbReference type="SUPFAM" id="SSF55781">
    <property type="entry name" value="GAF domain-like"/>
    <property type="match status" value="1"/>
</dbReference>
<dbReference type="Gene3D" id="3.30.450.40">
    <property type="match status" value="1"/>
</dbReference>
<dbReference type="InterPro" id="IPR012794">
    <property type="entry name" value="PcaR_PcaU"/>
</dbReference>
<dbReference type="PANTHER" id="PTHR30136">
    <property type="entry name" value="HELIX-TURN-HELIX TRANSCRIPTIONAL REGULATOR, ICLR FAMILY"/>
    <property type="match status" value="1"/>
</dbReference>
<dbReference type="InterPro" id="IPR050707">
    <property type="entry name" value="HTH_MetabolicPath_Reg"/>
</dbReference>
<proteinExistence type="predicted"/>
<dbReference type="InterPro" id="IPR014757">
    <property type="entry name" value="Tscrpt_reg_IclR_C"/>
</dbReference>
<evidence type="ECO:0000313" key="6">
    <source>
        <dbReference type="EMBL" id="WXA92972.1"/>
    </source>
</evidence>
<feature type="domain" description="HTH iclR-type" evidence="4">
    <location>
        <begin position="10"/>
        <end position="70"/>
    </location>
</feature>
<evidence type="ECO:0000259" key="5">
    <source>
        <dbReference type="PROSITE" id="PS51078"/>
    </source>
</evidence>
<evidence type="ECO:0000256" key="1">
    <source>
        <dbReference type="ARBA" id="ARBA00023015"/>
    </source>
</evidence>
<dbReference type="Pfam" id="PF01614">
    <property type="entry name" value="IclR_C"/>
    <property type="match status" value="1"/>
</dbReference>
<dbReference type="SMART" id="SM00346">
    <property type="entry name" value="HTH_ICLR"/>
    <property type="match status" value="1"/>
</dbReference>
<dbReference type="Gene3D" id="1.10.10.10">
    <property type="entry name" value="Winged helix-like DNA-binding domain superfamily/Winged helix DNA-binding domain"/>
    <property type="match status" value="1"/>
</dbReference>
<dbReference type="PANTHER" id="PTHR30136:SF34">
    <property type="entry name" value="TRANSCRIPTIONAL REGULATOR"/>
    <property type="match status" value="1"/>
</dbReference>
<protein>
    <submittedName>
        <fullName evidence="6">Helix-turn-helix domain-containing protein</fullName>
    </submittedName>
</protein>
<name>A0ABZ2K2M3_9BACT</name>
<dbReference type="Pfam" id="PF09339">
    <property type="entry name" value="HTH_IclR"/>
    <property type="match status" value="1"/>
</dbReference>
<evidence type="ECO:0000259" key="4">
    <source>
        <dbReference type="PROSITE" id="PS51077"/>
    </source>
</evidence>
<sequence length="254" mass="28142">MTEKKSADFVESLDKGFRVIRAFDAAHASMTLTEVAERAGLTRAAARRFLHTLVDLEYASFDGKRFTLTARVLELGFAYLRSLRLPEIVTPFLRTVSDALEESSSASVLDGVDIVYVARVSTRRIMSVDLGVGARLPAVSTSMGRVLLAFMPVPERDALLARAELVALTRHTITSKAKLRTLLDEVRERGYCLVDQELEEGLRSIAVPLVDRHQRVHAAINVSAQANRVSIEVMKRKFLPVLKRAADDARALLP</sequence>
<dbReference type="RefSeq" id="WP_394843571.1">
    <property type="nucleotide sequence ID" value="NZ_CP089982.1"/>
</dbReference>
<gene>
    <name evidence="6" type="ORF">LZC95_41795</name>
</gene>
<dbReference type="PROSITE" id="PS51078">
    <property type="entry name" value="ICLR_ED"/>
    <property type="match status" value="1"/>
</dbReference>
<dbReference type="EMBL" id="CP089982">
    <property type="protein sequence ID" value="WXA92972.1"/>
    <property type="molecule type" value="Genomic_DNA"/>
</dbReference>
<dbReference type="InterPro" id="IPR029016">
    <property type="entry name" value="GAF-like_dom_sf"/>
</dbReference>
<feature type="domain" description="IclR-ED" evidence="5">
    <location>
        <begin position="71"/>
        <end position="254"/>
    </location>
</feature>
<keyword evidence="3" id="KW-0804">Transcription</keyword>
<evidence type="ECO:0000256" key="2">
    <source>
        <dbReference type="ARBA" id="ARBA00023125"/>
    </source>
</evidence>
<accession>A0ABZ2K2M3</accession>
<organism evidence="6 7">
    <name type="scientific">Pendulispora brunnea</name>
    <dbReference type="NCBI Taxonomy" id="2905690"/>
    <lineage>
        <taxon>Bacteria</taxon>
        <taxon>Pseudomonadati</taxon>
        <taxon>Myxococcota</taxon>
        <taxon>Myxococcia</taxon>
        <taxon>Myxococcales</taxon>
        <taxon>Sorangiineae</taxon>
        <taxon>Pendulisporaceae</taxon>
        <taxon>Pendulispora</taxon>
    </lineage>
</organism>
<dbReference type="InterPro" id="IPR005471">
    <property type="entry name" value="Tscrpt_reg_IclR_N"/>
</dbReference>
<dbReference type="InterPro" id="IPR036388">
    <property type="entry name" value="WH-like_DNA-bd_sf"/>
</dbReference>
<dbReference type="Proteomes" id="UP001379533">
    <property type="component" value="Chromosome"/>
</dbReference>
<keyword evidence="7" id="KW-1185">Reference proteome</keyword>
<reference evidence="6 7" key="1">
    <citation type="submission" date="2021-12" db="EMBL/GenBank/DDBJ databases">
        <title>Discovery of the Pendulisporaceae a myxobacterial family with distinct sporulation behavior and unique specialized metabolism.</title>
        <authorList>
            <person name="Garcia R."/>
            <person name="Popoff A."/>
            <person name="Bader C.D."/>
            <person name="Loehr J."/>
            <person name="Walesch S."/>
            <person name="Walt C."/>
            <person name="Boldt J."/>
            <person name="Bunk B."/>
            <person name="Haeckl F.J.F.P.J."/>
            <person name="Gunesch A.P."/>
            <person name="Birkelbach J."/>
            <person name="Nuebel U."/>
            <person name="Pietschmann T."/>
            <person name="Bach T."/>
            <person name="Mueller R."/>
        </authorList>
    </citation>
    <scope>NUCLEOTIDE SEQUENCE [LARGE SCALE GENOMIC DNA]</scope>
    <source>
        <strain evidence="6 7">MSr12523</strain>
    </source>
</reference>